<dbReference type="SUPFAM" id="SSF50998">
    <property type="entry name" value="Quinoprotein alcohol dehydrogenase-like"/>
    <property type="match status" value="1"/>
</dbReference>
<proteinExistence type="predicted"/>
<gene>
    <name evidence="2" type="ORF">C5Y98_06765</name>
</gene>
<dbReference type="EMBL" id="PUIB01000010">
    <property type="protein sequence ID" value="PQO40015.1"/>
    <property type="molecule type" value="Genomic_DNA"/>
</dbReference>
<name>A0A2S8G6B9_9BACT</name>
<evidence type="ECO:0000313" key="2">
    <source>
        <dbReference type="EMBL" id="PQO40015.1"/>
    </source>
</evidence>
<comment type="caution">
    <text evidence="2">The sequence shown here is derived from an EMBL/GenBank/DDBJ whole genome shotgun (WGS) entry which is preliminary data.</text>
</comment>
<accession>A0A2S8G6B9</accession>
<evidence type="ECO:0000313" key="3">
    <source>
        <dbReference type="Proteomes" id="UP000239388"/>
    </source>
</evidence>
<evidence type="ECO:0000256" key="1">
    <source>
        <dbReference type="SAM" id="SignalP"/>
    </source>
</evidence>
<sequence length="708" mass="77425">MTMKPALLCALLVSATAVSAAEPPPTVTVQFENAIEPTSAAGVGPGMDVYRDGEHLYVLQQQNLAILSIRDPAHPVLVGELKNIGNLRQIVVRDNVAYITAREDGLFVVDVSDHAAPKLISHYDTIEFATGIALDGNFAFVAQRWFGVEIIDISNPQQLRHVSVVRVGEAQSCAVSDGYLYAGAWAECRVAICDVRNPAQPKQVAEVKLHGRGDGLCVENGVLYAAYGHHQPGAKLSLDDPRYGSGNGMDLYDVSNPAEPKQLSRVQFAWRYYYSWPDTWRVKLSFPYAYLYHTHNGVFIFDVSDPRQPQELAQVRIPLAPGDKGFQKLKTDDPSGTRPKILPFDPAEICYSPVCGLEAVDGYLYFTGLFTDLHLLKSEFAQAPAEPADDAAQRTASGDFYDLQTLQSLGLKNLKTYRPGGQVYAAIEKEGYIYAACGSDGIAVLNEQLELQQKYPTTGFAMDVDLHGDQLFAAQGSEGLVCYQANGAELKQIGAYQSKQAIRQVRVAPNGKFAVVHAGGGGYEILDVSNRNDIQLAKQERGWGGLVYYRQLCNGFIGDGILCGTWCGGRTFMSDLSGDQPTNLPDPIGLLPDMSRGGYCSAGDYALVTRGGGYSLYRPLTAGEYDFELPIYRLSGGPNFFGKPTVRDNILVACDRINGDVTIVDIRDPKQPQLIRQFQIRGNPDLAYIGKDHILIPAGRQGLIQFDR</sequence>
<dbReference type="Proteomes" id="UP000239388">
    <property type="component" value="Unassembled WGS sequence"/>
</dbReference>
<dbReference type="Gene3D" id="2.130.10.10">
    <property type="entry name" value="YVTN repeat-like/Quinoprotein amine dehydrogenase"/>
    <property type="match status" value="1"/>
</dbReference>
<dbReference type="RefSeq" id="WP_105352718.1">
    <property type="nucleotide sequence ID" value="NZ_PUIB01000010.1"/>
</dbReference>
<reference evidence="2 3" key="1">
    <citation type="submission" date="2018-02" db="EMBL/GenBank/DDBJ databases">
        <title>Comparative genomes isolates from brazilian mangrove.</title>
        <authorList>
            <person name="Araujo J.E."/>
            <person name="Taketani R.G."/>
            <person name="Silva M.C.P."/>
            <person name="Loureco M.V."/>
            <person name="Andreote F.D."/>
        </authorList>
    </citation>
    <scope>NUCLEOTIDE SEQUENCE [LARGE SCALE GENOMIC DNA]</scope>
    <source>
        <strain evidence="2 3">NAP PRIS-MGV</strain>
    </source>
</reference>
<dbReference type="InterPro" id="IPR013211">
    <property type="entry name" value="LVIVD"/>
</dbReference>
<organism evidence="2 3">
    <name type="scientific">Blastopirellula marina</name>
    <dbReference type="NCBI Taxonomy" id="124"/>
    <lineage>
        <taxon>Bacteria</taxon>
        <taxon>Pseudomonadati</taxon>
        <taxon>Planctomycetota</taxon>
        <taxon>Planctomycetia</taxon>
        <taxon>Pirellulales</taxon>
        <taxon>Pirellulaceae</taxon>
        <taxon>Blastopirellula</taxon>
    </lineage>
</organism>
<feature type="signal peptide" evidence="1">
    <location>
        <begin position="1"/>
        <end position="20"/>
    </location>
</feature>
<feature type="chain" id="PRO_5015406906" description="LVIVD repeat protein" evidence="1">
    <location>
        <begin position="21"/>
        <end position="708"/>
    </location>
</feature>
<dbReference type="Pfam" id="PF08309">
    <property type="entry name" value="LVIVD"/>
    <property type="match status" value="5"/>
</dbReference>
<keyword evidence="1" id="KW-0732">Signal</keyword>
<evidence type="ECO:0008006" key="4">
    <source>
        <dbReference type="Google" id="ProtNLM"/>
    </source>
</evidence>
<protein>
    <recommendedName>
        <fullName evidence="4">LVIVD repeat protein</fullName>
    </recommendedName>
</protein>
<dbReference type="OrthoDB" id="8375at2"/>
<dbReference type="InterPro" id="IPR015943">
    <property type="entry name" value="WD40/YVTN_repeat-like_dom_sf"/>
</dbReference>
<dbReference type="InterPro" id="IPR011047">
    <property type="entry name" value="Quinoprotein_ADH-like_sf"/>
</dbReference>
<dbReference type="AlphaFoldDB" id="A0A2S8G6B9"/>